<dbReference type="InterPro" id="IPR011250">
    <property type="entry name" value="OMP/PagP_B-barrel"/>
</dbReference>
<dbReference type="RefSeq" id="WP_171626594.1">
    <property type="nucleotide sequence ID" value="NZ_JABBPG010000005.1"/>
</dbReference>
<feature type="signal peptide" evidence="1">
    <location>
        <begin position="1"/>
        <end position="20"/>
    </location>
</feature>
<gene>
    <name evidence="2" type="ORF">HG263_13445</name>
</gene>
<name>A0A849VEG8_9GAMM</name>
<evidence type="ECO:0000313" key="2">
    <source>
        <dbReference type="EMBL" id="NOU51535.1"/>
    </source>
</evidence>
<dbReference type="Proteomes" id="UP000586305">
    <property type="component" value="Unassembled WGS sequence"/>
</dbReference>
<dbReference type="EMBL" id="JABBPG010000005">
    <property type="protein sequence ID" value="NOU51535.1"/>
    <property type="molecule type" value="Genomic_DNA"/>
</dbReference>
<dbReference type="AlphaFoldDB" id="A0A849VEG8"/>
<organism evidence="2 3">
    <name type="scientific">Pseudoalteromonas caenipelagi</name>
    <dbReference type="NCBI Taxonomy" id="2726988"/>
    <lineage>
        <taxon>Bacteria</taxon>
        <taxon>Pseudomonadati</taxon>
        <taxon>Pseudomonadota</taxon>
        <taxon>Gammaproteobacteria</taxon>
        <taxon>Alteromonadales</taxon>
        <taxon>Pseudoalteromonadaceae</taxon>
        <taxon>Pseudoalteromonas</taxon>
    </lineage>
</organism>
<dbReference type="InterPro" id="IPR025737">
    <property type="entry name" value="FApF"/>
</dbReference>
<accession>A0A849VEG8</accession>
<evidence type="ECO:0000256" key="1">
    <source>
        <dbReference type="SAM" id="SignalP"/>
    </source>
</evidence>
<feature type="chain" id="PRO_5032864101" evidence="1">
    <location>
        <begin position="21"/>
        <end position="217"/>
    </location>
</feature>
<sequence>MKLKKIAFVVAALASAQAIASEAPANQENVTPLNFSMYVGFTHGGDKLIEIQYEGRSNQDIRAGGAINLGAGLNYQFNNKWSLQSNLGYHFDSDNANNADITFSRWALDVIPYYKLNDSFKAGVGIIYHLNSELDMDMNNTNSSLSFKNTAGVVASLGYQFENHNGWLEARVVKISYDADRISVGKVWGINVNESASVRDAPSIDGNHVGLAYHYVF</sequence>
<keyword evidence="1" id="KW-0732">Signal</keyword>
<protein>
    <submittedName>
        <fullName evidence="2">Outer membrane beta-barrel protein</fullName>
    </submittedName>
</protein>
<reference evidence="2 3" key="1">
    <citation type="submission" date="2020-04" db="EMBL/GenBank/DDBJ databases">
        <title>Pseudoalteromonas caenipelagi sp. nov., isolated from a tidal flat.</title>
        <authorList>
            <person name="Park S."/>
            <person name="Yoon J.-H."/>
        </authorList>
    </citation>
    <scope>NUCLEOTIDE SEQUENCE [LARGE SCALE GENOMIC DNA]</scope>
    <source>
        <strain evidence="2 3">JBTF-M23</strain>
    </source>
</reference>
<comment type="caution">
    <text evidence="2">The sequence shown here is derived from an EMBL/GenBank/DDBJ whole genome shotgun (WGS) entry which is preliminary data.</text>
</comment>
<dbReference type="Pfam" id="PF13557">
    <property type="entry name" value="Phenol_MetA_deg"/>
    <property type="match status" value="1"/>
</dbReference>
<dbReference type="SUPFAM" id="SSF56925">
    <property type="entry name" value="OMPA-like"/>
    <property type="match status" value="1"/>
</dbReference>
<dbReference type="Gene3D" id="2.40.160.20">
    <property type="match status" value="1"/>
</dbReference>
<keyword evidence="3" id="KW-1185">Reference proteome</keyword>
<proteinExistence type="predicted"/>
<evidence type="ECO:0000313" key="3">
    <source>
        <dbReference type="Proteomes" id="UP000586305"/>
    </source>
</evidence>